<reference evidence="6 7" key="1">
    <citation type="submission" date="2017-07" db="EMBL/GenBank/DDBJ databases">
        <title>Prevalence of linear plasmids in Cutibacterium (Propionibacterium) acnes isolates obtained from prostatic tissue.</title>
        <authorList>
            <person name="Davidsson S."/>
            <person name="Carlsson J."/>
            <person name="Molling P."/>
            <person name="Andren O."/>
            <person name="Andersson S.-O."/>
            <person name="Brzuszkiewicz E."/>
            <person name="Poehlein A."/>
            <person name="Al-Zeer M."/>
            <person name="Brinkmann V."/>
            <person name="Scavenius C."/>
            <person name="Nazipi S."/>
            <person name="Soderquist B."/>
            <person name="Bruggemann H."/>
        </authorList>
    </citation>
    <scope>NUCLEOTIDE SEQUENCE [LARGE SCALE GENOMIC DNA]</scope>
    <source>
        <strain evidence="6 7">DSM 753</strain>
    </source>
</reference>
<dbReference type="InterPro" id="IPR039650">
    <property type="entry name" value="HdrA-like"/>
</dbReference>
<dbReference type="GO" id="GO:0051539">
    <property type="term" value="F:4 iron, 4 sulfur cluster binding"/>
    <property type="evidence" value="ECO:0007669"/>
    <property type="project" value="UniProtKB-KW"/>
</dbReference>
<name>A0A855A7Q1_9FIRM</name>
<evidence type="ECO:0000256" key="3">
    <source>
        <dbReference type="ARBA" id="ARBA00023002"/>
    </source>
</evidence>
<dbReference type="PANTHER" id="PTHR43498">
    <property type="entry name" value="FERREDOXIN:COB-COM HETERODISULFIDE REDUCTASE SUBUNIT A"/>
    <property type="match status" value="1"/>
</dbReference>
<keyword evidence="3" id="KW-0560">Oxidoreductase</keyword>
<dbReference type="Gene3D" id="3.50.50.60">
    <property type="entry name" value="FAD/NAD(P)-binding domain"/>
    <property type="match status" value="1"/>
</dbReference>
<dbReference type="Proteomes" id="UP000220611">
    <property type="component" value="Unassembled WGS sequence"/>
</dbReference>
<evidence type="ECO:0000256" key="5">
    <source>
        <dbReference type="ARBA" id="ARBA00023014"/>
    </source>
</evidence>
<dbReference type="PRINTS" id="PR00469">
    <property type="entry name" value="PNDRDTASEII"/>
</dbReference>
<protein>
    <submittedName>
        <fullName evidence="6">FAD-dependent oxidoreductase</fullName>
    </submittedName>
</protein>
<evidence type="ECO:0000313" key="6">
    <source>
        <dbReference type="EMBL" id="PEQ25277.1"/>
    </source>
</evidence>
<dbReference type="AlphaFoldDB" id="A0A855A7Q1"/>
<keyword evidence="1" id="KW-0004">4Fe-4S</keyword>
<comment type="caution">
    <text evidence="6">The sequence shown here is derived from an EMBL/GenBank/DDBJ whole genome shotgun (WGS) entry which is preliminary data.</text>
</comment>
<accession>A0A855A7Q1</accession>
<sequence>MGASDRCSYHCGDSYFNCIHYSRQNVDFRTDRWRGKGIKTGNKGDKMYRDKYDLIVVGSGPGGFAAAIAAARKGVSTLLVERNGQVGGLLTSGLPLLAFLDRAGNQVVGGIGQEICDRLKEVDGVNKHLPSPLLNSITSVNAAWMSVVLFEMCEEEKALDVLLYAELDRVIVENGTVKGITVLCKGHRMSFGADVVIDGTGDGHVIYQAGAKYEKGGSKHKGGMQSPALCFELSNVDYDKSIAYLEQNPEEYGVPDTFEGMRQNISFLKDNVCFNVMGFYSLVKKAKANGDFNIPRNMIDYCKQLTGNAFINVTRAVNSDSTDPESMVQAEFLCHRQVKEAYQMIRKYLPGFENCQLVSIMPYTGVRESRRLVGKKKLTLQDVLALNIPEDTVAIAGYNRDTHSPKDGQMHLLAVEHGVGIPYGCLVSENVEGLLAAGRDISTDQDAFAMIRVMPTCLAVGQASGTAAALAVREKCTPSQLNVAELRQELVQDGAIIDLP</sequence>
<evidence type="ECO:0000313" key="7">
    <source>
        <dbReference type="Proteomes" id="UP000220611"/>
    </source>
</evidence>
<dbReference type="Pfam" id="PF12831">
    <property type="entry name" value="FAD_oxidored"/>
    <property type="match status" value="1"/>
</dbReference>
<proteinExistence type="predicted"/>
<dbReference type="OrthoDB" id="9759982at2"/>
<keyword evidence="5" id="KW-0411">Iron-sulfur</keyword>
<evidence type="ECO:0000256" key="1">
    <source>
        <dbReference type="ARBA" id="ARBA00022485"/>
    </source>
</evidence>
<keyword evidence="2" id="KW-0479">Metal-binding</keyword>
<dbReference type="SUPFAM" id="SSF51905">
    <property type="entry name" value="FAD/NAD(P)-binding domain"/>
    <property type="match status" value="1"/>
</dbReference>
<evidence type="ECO:0000256" key="2">
    <source>
        <dbReference type="ARBA" id="ARBA00022723"/>
    </source>
</evidence>
<organism evidence="6 7">
    <name type="scientific">[Clostridium] leptum DSM 753</name>
    <dbReference type="NCBI Taxonomy" id="428125"/>
    <lineage>
        <taxon>Bacteria</taxon>
        <taxon>Bacillati</taxon>
        <taxon>Bacillota</taxon>
        <taxon>Clostridia</taxon>
        <taxon>Eubacteriales</taxon>
        <taxon>Oscillospiraceae</taxon>
        <taxon>Oscillospiraceae incertae sedis</taxon>
    </lineage>
</organism>
<dbReference type="GO" id="GO:0016491">
    <property type="term" value="F:oxidoreductase activity"/>
    <property type="evidence" value="ECO:0007669"/>
    <property type="project" value="UniProtKB-KW"/>
</dbReference>
<dbReference type="PANTHER" id="PTHR43498:SF1">
    <property type="entry name" value="COB--COM HETERODISULFIDE REDUCTASE IRON-SULFUR SUBUNIT A"/>
    <property type="match status" value="1"/>
</dbReference>
<evidence type="ECO:0000256" key="4">
    <source>
        <dbReference type="ARBA" id="ARBA00023004"/>
    </source>
</evidence>
<gene>
    <name evidence="6" type="ORF">CH238_04405</name>
</gene>
<dbReference type="EMBL" id="NOXF01000002">
    <property type="protein sequence ID" value="PEQ25277.1"/>
    <property type="molecule type" value="Genomic_DNA"/>
</dbReference>
<keyword evidence="7" id="KW-1185">Reference proteome</keyword>
<dbReference type="GO" id="GO:0046872">
    <property type="term" value="F:metal ion binding"/>
    <property type="evidence" value="ECO:0007669"/>
    <property type="project" value="UniProtKB-KW"/>
</dbReference>
<dbReference type="InterPro" id="IPR036188">
    <property type="entry name" value="FAD/NAD-bd_sf"/>
</dbReference>
<keyword evidence="4" id="KW-0408">Iron</keyword>